<dbReference type="Gene3D" id="3.40.1620.10">
    <property type="entry name" value="YefM-like domain"/>
    <property type="match status" value="1"/>
</dbReference>
<comment type="similarity">
    <text evidence="1">Belongs to the phD/YefM antitoxin family.</text>
</comment>
<gene>
    <name evidence="2" type="ORF">HMPREF1557_01341</name>
</gene>
<reference evidence="2 3" key="1">
    <citation type="submission" date="2013-06" db="EMBL/GenBank/DDBJ databases">
        <authorList>
            <person name="Weinstock G."/>
            <person name="Sodergren E."/>
            <person name="Lobos E.A."/>
            <person name="Fulton L."/>
            <person name="Fulton R."/>
            <person name="Courtney L."/>
            <person name="Fronick C."/>
            <person name="O'Laughlin M."/>
            <person name="Godfrey J."/>
            <person name="Wilson R.M."/>
            <person name="Miner T."/>
            <person name="Farmer C."/>
            <person name="Delehaunty K."/>
            <person name="Cordes M."/>
            <person name="Minx P."/>
            <person name="Tomlinson C."/>
            <person name="Chen J."/>
            <person name="Wollam A."/>
            <person name="Pepin K.H."/>
            <person name="Bhonagiri V."/>
            <person name="Zhang X."/>
            <person name="Warren W."/>
            <person name="Mitreva M."/>
            <person name="Mardis E.R."/>
            <person name="Wilson R.K."/>
        </authorList>
    </citation>
    <scope>NUCLEOTIDE SEQUENCE [LARGE SCALE GENOMIC DNA]</scope>
    <source>
        <strain evidence="2 3">W1703</strain>
    </source>
</reference>
<dbReference type="Proteomes" id="UP000016617">
    <property type="component" value="Unassembled WGS sequence"/>
</dbReference>
<comment type="caution">
    <text evidence="2">The sequence shown here is derived from an EMBL/GenBank/DDBJ whole genome shotgun (WGS) entry which is preliminary data.</text>
</comment>
<dbReference type="InterPro" id="IPR036165">
    <property type="entry name" value="YefM-like_sf"/>
</dbReference>
<dbReference type="AlphaFoldDB" id="U2IPJ3"/>
<name>U2IPJ3_9STRE</name>
<dbReference type="EMBL" id="AWVA01000082">
    <property type="protein sequence ID" value="ERJ75826.1"/>
    <property type="molecule type" value="Genomic_DNA"/>
</dbReference>
<proteinExistence type="inferred from homology"/>
<evidence type="ECO:0000313" key="2">
    <source>
        <dbReference type="EMBL" id="ERJ75826.1"/>
    </source>
</evidence>
<dbReference type="PATRIC" id="fig|1227275.3.peg.1192"/>
<dbReference type="HOGENOM" id="CLU_155837_4_2_9"/>
<organism evidence="2 3">
    <name type="scientific">Streptococcus sobrinus W1703</name>
    <dbReference type="NCBI Taxonomy" id="1227275"/>
    <lineage>
        <taxon>Bacteria</taxon>
        <taxon>Bacillati</taxon>
        <taxon>Bacillota</taxon>
        <taxon>Bacilli</taxon>
        <taxon>Lactobacillales</taxon>
        <taxon>Streptococcaceae</taxon>
        <taxon>Streptococcus</taxon>
    </lineage>
</organism>
<sequence length="81" mass="9288">MGTIEFKDFKIKTKAYMKQVTQTVQLILVTSEDDIGDVVILSKKEWEGYQSTWEISQNKYLSDKIMAGLAEARNGQAKERL</sequence>
<evidence type="ECO:0000313" key="3">
    <source>
        <dbReference type="Proteomes" id="UP000016617"/>
    </source>
</evidence>
<dbReference type="RefSeq" id="WP_019777408.1">
    <property type="nucleotide sequence ID" value="NZ_KI259698.1"/>
</dbReference>
<evidence type="ECO:0000256" key="1">
    <source>
        <dbReference type="ARBA" id="ARBA00009981"/>
    </source>
</evidence>
<dbReference type="OrthoDB" id="9802003at2"/>
<accession>U2IPJ3</accession>
<dbReference type="SUPFAM" id="SSF143120">
    <property type="entry name" value="YefM-like"/>
    <property type="match status" value="1"/>
</dbReference>
<protein>
    <submittedName>
        <fullName evidence="2">Addiction module antitoxin, Axe family</fullName>
    </submittedName>
</protein>